<dbReference type="FunFam" id="3.40.50.720:FF:000203">
    <property type="entry name" value="D-3-phosphoglycerate dehydrogenase (SerA)"/>
    <property type="match status" value="1"/>
</dbReference>
<dbReference type="PANTHER" id="PTHR42789:SF1">
    <property type="entry name" value="D-ISOMER SPECIFIC 2-HYDROXYACID DEHYDROGENASE FAMILY PROTEIN (AFU_ORTHOLOGUE AFUA_6G10090)"/>
    <property type="match status" value="1"/>
</dbReference>
<keyword evidence="2 4" id="KW-0560">Oxidoreductase</keyword>
<dbReference type="InterPro" id="IPR050857">
    <property type="entry name" value="D-2-hydroxyacid_DH"/>
</dbReference>
<dbReference type="Proteomes" id="UP000178429">
    <property type="component" value="Unassembled WGS sequence"/>
</dbReference>
<name>A0A1F8C297_9BACT</name>
<dbReference type="PANTHER" id="PTHR42789">
    <property type="entry name" value="D-ISOMER SPECIFIC 2-HYDROXYACID DEHYDROGENASE FAMILY PROTEIN (AFU_ORTHOLOGUE AFUA_6G10090)"/>
    <property type="match status" value="1"/>
</dbReference>
<dbReference type="CDD" id="cd05301">
    <property type="entry name" value="GDH"/>
    <property type="match status" value="1"/>
</dbReference>
<dbReference type="InterPro" id="IPR036291">
    <property type="entry name" value="NAD(P)-bd_dom_sf"/>
</dbReference>
<evidence type="ECO:0008006" key="9">
    <source>
        <dbReference type="Google" id="ProtNLM"/>
    </source>
</evidence>
<dbReference type="Pfam" id="PF00389">
    <property type="entry name" value="2-Hacid_dh"/>
    <property type="match status" value="1"/>
</dbReference>
<accession>A0A1F8C297</accession>
<dbReference type="SUPFAM" id="SSF52283">
    <property type="entry name" value="Formate/glycerate dehydrogenase catalytic domain-like"/>
    <property type="match status" value="1"/>
</dbReference>
<dbReference type="Gene3D" id="3.40.50.720">
    <property type="entry name" value="NAD(P)-binding Rossmann-like Domain"/>
    <property type="match status" value="2"/>
</dbReference>
<evidence type="ECO:0000313" key="8">
    <source>
        <dbReference type="Proteomes" id="UP000178429"/>
    </source>
</evidence>
<evidence type="ECO:0000256" key="3">
    <source>
        <dbReference type="ARBA" id="ARBA00023027"/>
    </source>
</evidence>
<evidence type="ECO:0000259" key="6">
    <source>
        <dbReference type="Pfam" id="PF02826"/>
    </source>
</evidence>
<dbReference type="InterPro" id="IPR006140">
    <property type="entry name" value="D-isomer_DH_NAD-bd"/>
</dbReference>
<protein>
    <recommendedName>
        <fullName evidence="9">D-glycerate dehydrogenase</fullName>
    </recommendedName>
</protein>
<comment type="caution">
    <text evidence="7">The sequence shown here is derived from an EMBL/GenBank/DDBJ whole genome shotgun (WGS) entry which is preliminary data.</text>
</comment>
<keyword evidence="3" id="KW-0520">NAD</keyword>
<organism evidence="7 8">
    <name type="scientific">Candidatus Woesebacteria bacterium RIFCSPLOWO2_01_FULL_44_14</name>
    <dbReference type="NCBI Taxonomy" id="1802525"/>
    <lineage>
        <taxon>Bacteria</taxon>
        <taxon>Candidatus Woeseibacteriota</taxon>
    </lineage>
</organism>
<dbReference type="GO" id="GO:0051287">
    <property type="term" value="F:NAD binding"/>
    <property type="evidence" value="ECO:0007669"/>
    <property type="project" value="InterPro"/>
</dbReference>
<feature type="domain" description="D-isomer specific 2-hydroxyacid dehydrogenase catalytic" evidence="5">
    <location>
        <begin position="4"/>
        <end position="318"/>
    </location>
</feature>
<dbReference type="SUPFAM" id="SSF51735">
    <property type="entry name" value="NAD(P)-binding Rossmann-fold domains"/>
    <property type="match status" value="1"/>
</dbReference>
<evidence type="ECO:0000259" key="5">
    <source>
        <dbReference type="Pfam" id="PF00389"/>
    </source>
</evidence>
<sequence length="327" mass="35822">MKIFVTRKIPGKALEKLKVAGHEVFISEFDRPLTDEELLEKARGVDVLLTLLTDRINGDVIDAVGPQLKVIANYAVGFDNVDVTAATDRGVVVANTPSDEVNESVAEMTWTMILALAKRLVEADEATRRGAYKGWEPDIFLGINLKGKTLGIVGLGRIGSMVAKRALGFEMTVVYNKHKPDEEAEKLGIKFVQLEELLKVADVVTLHVPLTDETRHMMNAEAFAKMKKGAFLVNTARGPIVDEHALVGAIRSGQIGGAALDVYDNEPNIDPELVAMENVILTPHIASATIEAREKMGKQAVEAILLTLQGQKPDNLVNVEVWEKRRK</sequence>
<dbReference type="PROSITE" id="PS00671">
    <property type="entry name" value="D_2_HYDROXYACID_DH_3"/>
    <property type="match status" value="1"/>
</dbReference>
<dbReference type="PROSITE" id="PS00670">
    <property type="entry name" value="D_2_HYDROXYACID_DH_2"/>
    <property type="match status" value="1"/>
</dbReference>
<feature type="domain" description="D-isomer specific 2-hydroxyacid dehydrogenase NAD-binding" evidence="6">
    <location>
        <begin position="111"/>
        <end position="286"/>
    </location>
</feature>
<dbReference type="EMBL" id="MGHL01000010">
    <property type="protein sequence ID" value="OGM69678.1"/>
    <property type="molecule type" value="Genomic_DNA"/>
</dbReference>
<dbReference type="STRING" id="1802525.A2975_01025"/>
<dbReference type="GO" id="GO:0016616">
    <property type="term" value="F:oxidoreductase activity, acting on the CH-OH group of donors, NAD or NADP as acceptor"/>
    <property type="evidence" value="ECO:0007669"/>
    <property type="project" value="InterPro"/>
</dbReference>
<evidence type="ECO:0000313" key="7">
    <source>
        <dbReference type="EMBL" id="OGM69678.1"/>
    </source>
</evidence>
<gene>
    <name evidence="7" type="ORF">A2975_01025</name>
</gene>
<reference evidence="7 8" key="1">
    <citation type="journal article" date="2016" name="Nat. Commun.">
        <title>Thousands of microbial genomes shed light on interconnected biogeochemical processes in an aquifer system.</title>
        <authorList>
            <person name="Anantharaman K."/>
            <person name="Brown C.T."/>
            <person name="Hug L.A."/>
            <person name="Sharon I."/>
            <person name="Castelle C.J."/>
            <person name="Probst A.J."/>
            <person name="Thomas B.C."/>
            <person name="Singh A."/>
            <person name="Wilkins M.J."/>
            <person name="Karaoz U."/>
            <person name="Brodie E.L."/>
            <person name="Williams K.H."/>
            <person name="Hubbard S.S."/>
            <person name="Banfield J.F."/>
        </authorList>
    </citation>
    <scope>NUCLEOTIDE SEQUENCE [LARGE SCALE GENOMIC DNA]</scope>
</reference>
<evidence type="ECO:0000256" key="1">
    <source>
        <dbReference type="ARBA" id="ARBA00005854"/>
    </source>
</evidence>
<evidence type="ECO:0000256" key="4">
    <source>
        <dbReference type="RuleBase" id="RU003719"/>
    </source>
</evidence>
<dbReference type="Pfam" id="PF02826">
    <property type="entry name" value="2-Hacid_dh_C"/>
    <property type="match status" value="1"/>
</dbReference>
<evidence type="ECO:0000256" key="2">
    <source>
        <dbReference type="ARBA" id="ARBA00023002"/>
    </source>
</evidence>
<dbReference type="InterPro" id="IPR006139">
    <property type="entry name" value="D-isomer_2_OHA_DH_cat_dom"/>
</dbReference>
<dbReference type="InterPro" id="IPR029753">
    <property type="entry name" value="D-isomer_DH_CS"/>
</dbReference>
<comment type="similarity">
    <text evidence="1 4">Belongs to the D-isomer specific 2-hydroxyacid dehydrogenase family.</text>
</comment>
<dbReference type="AlphaFoldDB" id="A0A1F8C297"/>
<proteinExistence type="inferred from homology"/>